<accession>A0ABU0KTJ7</accession>
<gene>
    <name evidence="2" type="ORF">QOZ95_000907</name>
</gene>
<comment type="caution">
    <text evidence="2">The sequence shown here is derived from an EMBL/GenBank/DDBJ whole genome shotgun (WGS) entry which is preliminary data.</text>
</comment>
<feature type="region of interest" description="Disordered" evidence="1">
    <location>
        <begin position="457"/>
        <end position="489"/>
    </location>
</feature>
<evidence type="ECO:0000256" key="1">
    <source>
        <dbReference type="SAM" id="MobiDB-lite"/>
    </source>
</evidence>
<organism evidence="2 3">
    <name type="scientific">Paenibacillus brasilensis</name>
    <dbReference type="NCBI Taxonomy" id="128574"/>
    <lineage>
        <taxon>Bacteria</taxon>
        <taxon>Bacillati</taxon>
        <taxon>Bacillota</taxon>
        <taxon>Bacilli</taxon>
        <taxon>Bacillales</taxon>
        <taxon>Paenibacillaceae</taxon>
        <taxon>Paenibacillus</taxon>
    </lineage>
</organism>
<dbReference type="EMBL" id="JAUSWA010000004">
    <property type="protein sequence ID" value="MDQ0492757.1"/>
    <property type="molecule type" value="Genomic_DNA"/>
</dbReference>
<keyword evidence="3" id="KW-1185">Reference proteome</keyword>
<evidence type="ECO:0000313" key="2">
    <source>
        <dbReference type="EMBL" id="MDQ0492757.1"/>
    </source>
</evidence>
<reference evidence="2 3" key="1">
    <citation type="submission" date="2023-07" db="EMBL/GenBank/DDBJ databases">
        <title>Genomic Encyclopedia of Type Strains, Phase IV (KMG-IV): sequencing the most valuable type-strain genomes for metagenomic binning, comparative biology and taxonomic classification.</title>
        <authorList>
            <person name="Goeker M."/>
        </authorList>
    </citation>
    <scope>NUCLEOTIDE SEQUENCE [LARGE SCALE GENOMIC DNA]</scope>
    <source>
        <strain evidence="2 3">DSM 14914</strain>
    </source>
</reference>
<dbReference type="NCBIfam" id="TIGR01538">
    <property type="entry name" value="portal_SPP1"/>
    <property type="match status" value="1"/>
</dbReference>
<proteinExistence type="predicted"/>
<name>A0ABU0KTJ7_9BACL</name>
<dbReference type="Proteomes" id="UP001242811">
    <property type="component" value="Unassembled WGS sequence"/>
</dbReference>
<evidence type="ECO:0000313" key="3">
    <source>
        <dbReference type="Proteomes" id="UP001242811"/>
    </source>
</evidence>
<dbReference type="InterPro" id="IPR006428">
    <property type="entry name" value="Portal_SPP1-type"/>
</dbReference>
<dbReference type="Pfam" id="PF05133">
    <property type="entry name" value="SPP1_portal"/>
    <property type="match status" value="1"/>
</dbReference>
<sequence>MTTTEEVIYNLEKNAPMTNREIAQQEVNDFKRSKKLEWMIIGDLYYRNKTEILQHKRYVIGEGGAKIEAQNLANNKLVFGFVRKLVDQKTGYLLSKPISITTDGPKEYKDELDKYFGKPFLRQLKNLGKNAINNGIGWLQVYYSETGELSFKAIPSKECVPLWKDGAHTELDAMIRFYPVEVYEAKTKKTIQIIEFWDSDGVMKWVQNSTSEYVPYEDLQGHFSAEDVNGKVQQLNWERIPFIPFKYNDEEMPLVEILKTLVDDYDKHVSFNSNNLEDLPNDIIVLKNYDGTDLGEARRNLAQYRMTKVSGDGGIDTISVNIDTTALTSHITELRKSIYEFGRGVDTQSDKFGNSPSGIALRFLYGDLDMDANIIETEFQASLEQLLWFVNQHLANTTSKDYSKFDVEFIFNRDILINETEAVTNAKDSVGVISDETIVANHPWVTNVQDELDRLKKEKSEAMTVAEDQPYGGTGGAPPEPVPKQDEQS</sequence>
<dbReference type="InterPro" id="IPR021145">
    <property type="entry name" value="Portal_protein_SPP1_Gp6-like"/>
</dbReference>
<dbReference type="RefSeq" id="WP_152380840.1">
    <property type="nucleotide sequence ID" value="NZ_CP045298.1"/>
</dbReference>
<protein>
    <submittedName>
        <fullName evidence="2">SPP1 family phage portal protein</fullName>
    </submittedName>
</protein>